<dbReference type="InterPro" id="IPR014519">
    <property type="entry name" value="UCP024492"/>
</dbReference>
<dbReference type="RefSeq" id="WP_054752863.1">
    <property type="nucleotide sequence ID" value="NZ_JBHUMZ010000019.1"/>
</dbReference>
<evidence type="ECO:0000313" key="1">
    <source>
        <dbReference type="EMBL" id="MFD2638883.1"/>
    </source>
</evidence>
<organism evidence="1 2">
    <name type="scientific">Piscibacillus salipiscarius</name>
    <dbReference type="NCBI Taxonomy" id="299480"/>
    <lineage>
        <taxon>Bacteria</taxon>
        <taxon>Bacillati</taxon>
        <taxon>Bacillota</taxon>
        <taxon>Bacilli</taxon>
        <taxon>Bacillales</taxon>
        <taxon>Bacillaceae</taxon>
        <taxon>Piscibacillus</taxon>
    </lineage>
</organism>
<gene>
    <name evidence="1" type="ORF">ACFSW4_08410</name>
</gene>
<evidence type="ECO:0000313" key="2">
    <source>
        <dbReference type="Proteomes" id="UP001597452"/>
    </source>
</evidence>
<name>A0ABW5QAP0_9BACI</name>
<dbReference type="PANTHER" id="PTHR39337">
    <property type="entry name" value="BLR5642 PROTEIN"/>
    <property type="match status" value="1"/>
</dbReference>
<dbReference type="PIRSF" id="PIRSF024492">
    <property type="entry name" value="UCP024492"/>
    <property type="match status" value="1"/>
</dbReference>
<dbReference type="PANTHER" id="PTHR39337:SF1">
    <property type="entry name" value="BLR5642 PROTEIN"/>
    <property type="match status" value="1"/>
</dbReference>
<dbReference type="InterPro" id="IPR007438">
    <property type="entry name" value="DUF488"/>
</dbReference>
<dbReference type="Pfam" id="PF04343">
    <property type="entry name" value="DUF488"/>
    <property type="match status" value="1"/>
</dbReference>
<keyword evidence="2" id="KW-1185">Reference proteome</keyword>
<proteinExistence type="predicted"/>
<accession>A0ABW5QAP0</accession>
<dbReference type="Proteomes" id="UP001597452">
    <property type="component" value="Unassembled WGS sequence"/>
</dbReference>
<comment type="caution">
    <text evidence="1">The sequence shown here is derived from an EMBL/GenBank/DDBJ whole genome shotgun (WGS) entry which is preliminary data.</text>
</comment>
<reference evidence="2" key="1">
    <citation type="journal article" date="2019" name="Int. J. Syst. Evol. Microbiol.">
        <title>The Global Catalogue of Microorganisms (GCM) 10K type strain sequencing project: providing services to taxonomists for standard genome sequencing and annotation.</title>
        <authorList>
            <consortium name="The Broad Institute Genomics Platform"/>
            <consortium name="The Broad Institute Genome Sequencing Center for Infectious Disease"/>
            <person name="Wu L."/>
            <person name="Ma J."/>
        </authorList>
    </citation>
    <scope>NUCLEOTIDE SEQUENCE [LARGE SCALE GENOMIC DNA]</scope>
    <source>
        <strain evidence="2">TISTR 1571</strain>
    </source>
</reference>
<protein>
    <submittedName>
        <fullName evidence="1">DUF488 family protein</fullName>
    </submittedName>
</protein>
<sequence>MEFFTVGHYNHSKQQFLQLLKAAEVKIVADVRSLPGSRKNPQFNKNQLRSWLDEAGLKYQHFKKLGGRRKLSGQVGEELNSGWQNRSFHNYADYSLTEEFKQGIDELKAASSHGKVVLMCSERHPSRCHRLIISNYLKANDFSVTHIIPNPDREARFVDHELGKWGAMPIIESNGSVVYPK</sequence>
<dbReference type="EMBL" id="JBHUMZ010000019">
    <property type="protein sequence ID" value="MFD2638883.1"/>
    <property type="molecule type" value="Genomic_DNA"/>
</dbReference>